<keyword evidence="2" id="KW-1185">Reference proteome</keyword>
<comment type="caution">
    <text evidence="1">The sequence shown here is derived from an EMBL/GenBank/DDBJ whole genome shotgun (WGS) entry which is preliminary data.</text>
</comment>
<accession>A0A1E5NXI8</accession>
<gene>
    <name evidence="1" type="ORF">AS594_39995</name>
</gene>
<protein>
    <submittedName>
        <fullName evidence="1">Uncharacterized protein</fullName>
    </submittedName>
</protein>
<organism evidence="1 2">
    <name type="scientific">Streptomyces agglomeratus</name>
    <dbReference type="NCBI Taxonomy" id="285458"/>
    <lineage>
        <taxon>Bacteria</taxon>
        <taxon>Bacillati</taxon>
        <taxon>Actinomycetota</taxon>
        <taxon>Actinomycetes</taxon>
        <taxon>Kitasatosporales</taxon>
        <taxon>Streptomycetaceae</taxon>
        <taxon>Streptomyces</taxon>
    </lineage>
</organism>
<name>A0A1E5NXI8_9ACTN</name>
<evidence type="ECO:0000313" key="1">
    <source>
        <dbReference type="EMBL" id="OEJ20972.1"/>
    </source>
</evidence>
<dbReference type="AlphaFoldDB" id="A0A1E5NXI8"/>
<reference evidence="1 2" key="1">
    <citation type="submission" date="2016-08" db="EMBL/GenBank/DDBJ databases">
        <title>Complete genome sequence of Streptomyces agglomeratus strain 6-3-2, a novel anti-MRSA actinomycete isolated from Wuli of Tebit, China.</title>
        <authorList>
            <person name="Chen X."/>
        </authorList>
    </citation>
    <scope>NUCLEOTIDE SEQUENCE [LARGE SCALE GENOMIC DNA]</scope>
    <source>
        <strain evidence="1 2">6-3-2</strain>
    </source>
</reference>
<dbReference type="Proteomes" id="UP000095759">
    <property type="component" value="Unassembled WGS sequence"/>
</dbReference>
<sequence length="108" mass="11763">MCRQSATVCLIKSPSLAGVAGLSLVERLRLLPVPLNRRDRVTRRLRIVGARLRALAWKAVRLSTWQFLKGFGYTVGAWAAAELLGASRSDTLAGLPTLTGTWAHCFTA</sequence>
<dbReference type="RefSeq" id="WP_069936343.1">
    <property type="nucleotide sequence ID" value="NZ_MEHJ01000003.1"/>
</dbReference>
<dbReference type="EMBL" id="MEHJ01000003">
    <property type="protein sequence ID" value="OEJ20972.1"/>
    <property type="molecule type" value="Genomic_DNA"/>
</dbReference>
<evidence type="ECO:0000313" key="2">
    <source>
        <dbReference type="Proteomes" id="UP000095759"/>
    </source>
</evidence>
<proteinExistence type="predicted"/>